<dbReference type="InterPro" id="IPR001750">
    <property type="entry name" value="ND/Mrp_TM"/>
</dbReference>
<keyword evidence="5" id="KW-0813">Transport</keyword>
<feature type="transmembrane region" description="Helical" evidence="5">
    <location>
        <begin position="341"/>
        <end position="367"/>
    </location>
</feature>
<evidence type="ECO:0000256" key="1">
    <source>
        <dbReference type="ARBA" id="ARBA00004127"/>
    </source>
</evidence>
<comment type="subcellular location">
    <subcellularLocation>
        <location evidence="5">Cell membrane</location>
        <topology evidence="5">Multi-pass membrane protein</topology>
    </subcellularLocation>
    <subcellularLocation>
        <location evidence="1">Endomembrane system</location>
        <topology evidence="1">Multi-pass membrane protein</topology>
    </subcellularLocation>
    <subcellularLocation>
        <location evidence="6">Membrane</location>
        <topology evidence="6">Multi-pass membrane protein</topology>
    </subcellularLocation>
</comment>
<dbReference type="GO" id="GO:0050136">
    <property type="term" value="F:NADH dehydrogenase (quinone) (non-electrogenic) activity"/>
    <property type="evidence" value="ECO:0007669"/>
    <property type="project" value="UniProtKB-UniRule"/>
</dbReference>
<evidence type="ECO:0000256" key="2">
    <source>
        <dbReference type="ARBA" id="ARBA00022692"/>
    </source>
</evidence>
<protein>
    <recommendedName>
        <fullName evidence="5">NADH-quinone oxidoreductase subunit N</fullName>
        <ecNumber evidence="5">7.1.1.-</ecNumber>
    </recommendedName>
    <alternativeName>
        <fullName evidence="5">NADH dehydrogenase I subunit N</fullName>
    </alternativeName>
    <alternativeName>
        <fullName evidence="5">NDH-1 subunit N</fullName>
    </alternativeName>
</protein>
<dbReference type="GO" id="GO:0048038">
    <property type="term" value="F:quinone binding"/>
    <property type="evidence" value="ECO:0007669"/>
    <property type="project" value="UniProtKB-KW"/>
</dbReference>
<dbReference type="GO" id="GO:0042773">
    <property type="term" value="P:ATP synthesis coupled electron transport"/>
    <property type="evidence" value="ECO:0007669"/>
    <property type="project" value="InterPro"/>
</dbReference>
<dbReference type="GO" id="GO:0005886">
    <property type="term" value="C:plasma membrane"/>
    <property type="evidence" value="ECO:0007669"/>
    <property type="project" value="UniProtKB-SubCell"/>
</dbReference>
<feature type="transmembrane region" description="Helical" evidence="5">
    <location>
        <begin position="254"/>
        <end position="275"/>
    </location>
</feature>
<evidence type="ECO:0000256" key="6">
    <source>
        <dbReference type="RuleBase" id="RU000320"/>
    </source>
</evidence>
<feature type="transmembrane region" description="Helical" evidence="5">
    <location>
        <begin position="221"/>
        <end position="242"/>
    </location>
</feature>
<keyword evidence="2 5" id="KW-0812">Transmembrane</keyword>
<sequence>MRIDQVALIPAYVAAGTAVLALLVDLLWPGRRGPVMGATAVGMAGVLAAAVAVGVSGEHRSAFCFGPDHCSLVLDPAAAIVAGVFAGLALGALGLSVPLLRTGEVPVGEYCFLLACSLAGAVVLGGARDLITLIVALETLTLPLYLLVGLRRGAREGGTAAVTFFVVSVVSTAVALLGAALVFTATGGVHFSDIAAGTGHLAGRSVDVGAAGAATGALLKAGVVLLLVGLGFKVAAVPAHAWAPATYDGAPLPVAAYLSTASKLGGVVALLLVGVSAARPVLSTSGLTLAVLAVLSMTVGNLVALRQRRMVRLLAWSSVAQAGYLLAPLGALVAADQVTPLLVAATIGYAFFYVVLEFTAFGALVAVRGAGDGGTIADYRGLTRRSPWLTAVLVLALAGLAGLPPGLAGLFAKVAVVRSLLGGDAAWLAIVVAVNAVIGLAYYVRVGATFFAAPAGPGNAVGVDDVLGDGGRDGAVGGGAVGGGGRNDVVGEGGGGRSDVVEGGGGRSGLVEGGGGRGGLVEGDEVGAVAQRVRVPWAVAVAVAVAAVVAVLVGLGPEVVMRAAGAFG</sequence>
<evidence type="ECO:0000256" key="3">
    <source>
        <dbReference type="ARBA" id="ARBA00022989"/>
    </source>
</evidence>
<proteinExistence type="inferred from homology"/>
<evidence type="ECO:0000256" key="5">
    <source>
        <dbReference type="HAMAP-Rule" id="MF_00445"/>
    </source>
</evidence>
<feature type="transmembrane region" description="Helical" evidence="5">
    <location>
        <begin position="425"/>
        <end position="444"/>
    </location>
</feature>
<dbReference type="GO" id="GO:0012505">
    <property type="term" value="C:endomembrane system"/>
    <property type="evidence" value="ECO:0007669"/>
    <property type="project" value="UniProtKB-SubCell"/>
</dbReference>
<comment type="subunit">
    <text evidence="5">NDH-1 is composed of 14 different subunits. Subunits NuoA, H, J, K, L, M, N constitute the membrane sector of the complex.</text>
</comment>
<dbReference type="EC" id="7.1.1.-" evidence="5"/>
<accession>A0A9W6NK79</accession>
<evidence type="ECO:0000259" key="7">
    <source>
        <dbReference type="Pfam" id="PF00361"/>
    </source>
</evidence>
<feature type="transmembrane region" description="Helical" evidence="5">
    <location>
        <begin position="107"/>
        <end position="124"/>
    </location>
</feature>
<name>A0A9W6NK79_9ACTN</name>
<feature type="transmembrane region" description="Helical" evidence="5">
    <location>
        <begin position="160"/>
        <end position="183"/>
    </location>
</feature>
<keyword evidence="5" id="KW-0874">Quinone</keyword>
<feature type="transmembrane region" description="Helical" evidence="5">
    <location>
        <begin position="130"/>
        <end position="148"/>
    </location>
</feature>
<keyword evidence="5" id="KW-1003">Cell membrane</keyword>
<gene>
    <name evidence="8" type="primary">nuoN_2</name>
    <name evidence="5" type="synonym">nuoN</name>
    <name evidence="8" type="ORF">GCM10017581_012120</name>
</gene>
<evidence type="ECO:0000256" key="4">
    <source>
        <dbReference type="ARBA" id="ARBA00023136"/>
    </source>
</evidence>
<feature type="transmembrane region" description="Helical" evidence="5">
    <location>
        <begin position="6"/>
        <end position="28"/>
    </location>
</feature>
<keyword evidence="9" id="KW-1185">Reference proteome</keyword>
<comment type="similarity">
    <text evidence="5">Belongs to the complex I subunit 2 family.</text>
</comment>
<dbReference type="PANTHER" id="PTHR22773">
    <property type="entry name" value="NADH DEHYDROGENASE"/>
    <property type="match status" value="1"/>
</dbReference>
<dbReference type="GO" id="GO:0008137">
    <property type="term" value="F:NADH dehydrogenase (ubiquinone) activity"/>
    <property type="evidence" value="ECO:0007669"/>
    <property type="project" value="InterPro"/>
</dbReference>
<comment type="caution">
    <text evidence="8">The sequence shown here is derived from an EMBL/GenBank/DDBJ whole genome shotgun (WGS) entry which is preliminary data.</text>
</comment>
<dbReference type="Pfam" id="PF00361">
    <property type="entry name" value="Proton_antipo_M"/>
    <property type="match status" value="1"/>
</dbReference>
<dbReference type="RefSeq" id="WP_261961585.1">
    <property type="nucleotide sequence ID" value="NZ_BAAAXA010000001.1"/>
</dbReference>
<keyword evidence="5" id="KW-1278">Translocase</keyword>
<comment type="catalytic activity">
    <reaction evidence="5">
        <text>a quinone + NADH + 5 H(+)(in) = a quinol + NAD(+) + 4 H(+)(out)</text>
        <dbReference type="Rhea" id="RHEA:57888"/>
        <dbReference type="ChEBI" id="CHEBI:15378"/>
        <dbReference type="ChEBI" id="CHEBI:24646"/>
        <dbReference type="ChEBI" id="CHEBI:57540"/>
        <dbReference type="ChEBI" id="CHEBI:57945"/>
        <dbReference type="ChEBI" id="CHEBI:132124"/>
    </reaction>
</comment>
<feature type="transmembrane region" description="Helical" evidence="5">
    <location>
        <begin position="77"/>
        <end position="100"/>
    </location>
</feature>
<feature type="transmembrane region" description="Helical" evidence="5">
    <location>
        <begin position="281"/>
        <end position="304"/>
    </location>
</feature>
<feature type="domain" description="NADH:quinone oxidoreductase/Mrp antiporter transmembrane" evidence="7">
    <location>
        <begin position="127"/>
        <end position="438"/>
    </location>
</feature>
<feature type="transmembrane region" description="Helical" evidence="5">
    <location>
        <begin position="535"/>
        <end position="555"/>
    </location>
</feature>
<dbReference type="InterPro" id="IPR010096">
    <property type="entry name" value="NADH-Q_OxRdtase_suN/2"/>
</dbReference>
<evidence type="ECO:0000313" key="8">
    <source>
        <dbReference type="EMBL" id="GLK99471.1"/>
    </source>
</evidence>
<dbReference type="Proteomes" id="UP001143480">
    <property type="component" value="Unassembled WGS sequence"/>
</dbReference>
<dbReference type="AlphaFoldDB" id="A0A9W6NK79"/>
<comment type="function">
    <text evidence="5">NDH-1 shuttles electrons from NADH, via FMN and iron-sulfur (Fe-S) centers, to quinones in the respiratory chain. The immediate electron acceptor for the enzyme in this species is believed to be a menaquinone. Couples the redox reaction to proton translocation (for every two electrons transferred, four hydrogen ions are translocated across the cytoplasmic membrane), and thus conserves the redox energy in a proton gradient.</text>
</comment>
<evidence type="ECO:0000313" key="9">
    <source>
        <dbReference type="Proteomes" id="UP001143480"/>
    </source>
</evidence>
<dbReference type="EMBL" id="BSFP01000004">
    <property type="protein sequence ID" value="GLK99471.1"/>
    <property type="molecule type" value="Genomic_DNA"/>
</dbReference>
<feature type="transmembrane region" description="Helical" evidence="5">
    <location>
        <begin position="388"/>
        <end position="413"/>
    </location>
</feature>
<keyword evidence="4 5" id="KW-0472">Membrane</keyword>
<reference evidence="8" key="1">
    <citation type="journal article" date="2014" name="Int. J. Syst. Evol. Microbiol.">
        <title>Complete genome sequence of Corynebacterium casei LMG S-19264T (=DSM 44701T), isolated from a smear-ripened cheese.</title>
        <authorList>
            <consortium name="US DOE Joint Genome Institute (JGI-PGF)"/>
            <person name="Walter F."/>
            <person name="Albersmeier A."/>
            <person name="Kalinowski J."/>
            <person name="Ruckert C."/>
        </authorList>
    </citation>
    <scope>NUCLEOTIDE SEQUENCE</scope>
    <source>
        <strain evidence="8">VKM Ac-1321</strain>
    </source>
</reference>
<keyword evidence="3 5" id="KW-1133">Transmembrane helix</keyword>
<keyword evidence="5" id="KW-0520">NAD</keyword>
<feature type="transmembrane region" description="Helical" evidence="5">
    <location>
        <begin position="35"/>
        <end position="57"/>
    </location>
</feature>
<feature type="transmembrane region" description="Helical" evidence="5">
    <location>
        <begin position="313"/>
        <end position="335"/>
    </location>
</feature>
<dbReference type="HAMAP" id="MF_00445">
    <property type="entry name" value="NDH1_NuoN_1"/>
    <property type="match status" value="1"/>
</dbReference>
<organism evidence="8 9">
    <name type="scientific">Dactylosporangium matsuzakiense</name>
    <dbReference type="NCBI Taxonomy" id="53360"/>
    <lineage>
        <taxon>Bacteria</taxon>
        <taxon>Bacillati</taxon>
        <taxon>Actinomycetota</taxon>
        <taxon>Actinomycetes</taxon>
        <taxon>Micromonosporales</taxon>
        <taxon>Micromonosporaceae</taxon>
        <taxon>Dactylosporangium</taxon>
    </lineage>
</organism>
<reference evidence="8" key="2">
    <citation type="submission" date="2023-01" db="EMBL/GenBank/DDBJ databases">
        <authorList>
            <person name="Sun Q."/>
            <person name="Evtushenko L."/>
        </authorList>
    </citation>
    <scope>NUCLEOTIDE SEQUENCE</scope>
    <source>
        <strain evidence="8">VKM Ac-1321</strain>
    </source>
</reference>